<dbReference type="RefSeq" id="WP_068803479.1">
    <property type="nucleotide sequence ID" value="NZ_CP014671.1"/>
</dbReference>
<dbReference type="Proteomes" id="UP000092952">
    <property type="component" value="Chromosome"/>
</dbReference>
<feature type="transmembrane region" description="Helical" evidence="1">
    <location>
        <begin position="67"/>
        <end position="88"/>
    </location>
</feature>
<dbReference type="STRING" id="1810504.PG2T_06115"/>
<evidence type="ECO:0000256" key="1">
    <source>
        <dbReference type="SAM" id="Phobius"/>
    </source>
</evidence>
<evidence type="ECO:0000313" key="3">
    <source>
        <dbReference type="Proteomes" id="UP000092952"/>
    </source>
</evidence>
<feature type="transmembrane region" description="Helical" evidence="1">
    <location>
        <begin position="44"/>
        <end position="61"/>
    </location>
</feature>
<keyword evidence="1" id="KW-0812">Transmembrane</keyword>
<dbReference type="AlphaFoldDB" id="A0A1B1YSF2"/>
<name>A0A1B1YSF2_9GAMM</name>
<keyword evidence="3" id="KW-1185">Reference proteome</keyword>
<proteinExistence type="predicted"/>
<keyword evidence="1" id="KW-0472">Membrane</keyword>
<keyword evidence="1" id="KW-1133">Transmembrane helix</keyword>
<organism evidence="2 3">
    <name type="scientific">Immundisolibacter cernigliae</name>
    <dbReference type="NCBI Taxonomy" id="1810504"/>
    <lineage>
        <taxon>Bacteria</taxon>
        <taxon>Pseudomonadati</taxon>
        <taxon>Pseudomonadota</taxon>
        <taxon>Gammaproteobacteria</taxon>
        <taxon>Immundisolibacterales</taxon>
        <taxon>Immundisolibacteraceae</taxon>
        <taxon>Immundisolibacter</taxon>
    </lineage>
</organism>
<evidence type="ECO:0008006" key="4">
    <source>
        <dbReference type="Google" id="ProtNLM"/>
    </source>
</evidence>
<dbReference type="KEGG" id="gbi:PG2T_06115"/>
<accession>A0A1B1YSF2</accession>
<reference evidence="3" key="1">
    <citation type="submission" date="2016-03" db="EMBL/GenBank/DDBJ databases">
        <title>Complete genome sequence of Solimmundus cernigliae, representing a novel lineage of polycyclic aromatic hydrocarbon degraders within the Gammaproteobacteria.</title>
        <authorList>
            <person name="Singleton D.R."/>
            <person name="Dickey A.N."/>
            <person name="Scholl E.H."/>
            <person name="Wright F.A."/>
            <person name="Aitken M.D."/>
        </authorList>
    </citation>
    <scope>NUCLEOTIDE SEQUENCE [LARGE SCALE GENOMIC DNA]</scope>
    <source>
        <strain evidence="3">TR3.2</strain>
    </source>
</reference>
<gene>
    <name evidence="2" type="ORF">PG2T_06115</name>
</gene>
<evidence type="ECO:0000313" key="2">
    <source>
        <dbReference type="EMBL" id="ANX03810.1"/>
    </source>
</evidence>
<feature type="transmembrane region" description="Helical" evidence="1">
    <location>
        <begin position="6"/>
        <end position="23"/>
    </location>
</feature>
<dbReference type="EMBL" id="CP014671">
    <property type="protein sequence ID" value="ANX03810.1"/>
    <property type="molecule type" value="Genomic_DNA"/>
</dbReference>
<dbReference type="OrthoDB" id="963535at2"/>
<sequence length="93" mass="10389">MEFSVWHVVIGFFFSNGMPHFIAGAAGKRFRSPLGANSTARVNLVWGLINFALGTALVLWQSPTPDWQSFLLAYWLVVAMFGFGMSHFKGDDF</sequence>
<protein>
    <recommendedName>
        <fullName evidence="4">NnrU domain-containing protein</fullName>
    </recommendedName>
</protein>
<dbReference type="InParanoid" id="A0A1B1YSF2"/>